<gene>
    <name evidence="2" type="ORF">FKW77_008787</name>
</gene>
<feature type="compositionally biased region" description="Basic and acidic residues" evidence="1">
    <location>
        <begin position="1"/>
        <end position="14"/>
    </location>
</feature>
<dbReference type="EMBL" id="CP042192">
    <property type="protein sequence ID" value="QDS72982.1"/>
    <property type="molecule type" value="Genomic_DNA"/>
</dbReference>
<keyword evidence="3" id="KW-1185">Reference proteome</keyword>
<name>A0A517LBI5_9PEZI</name>
<evidence type="ECO:0000313" key="2">
    <source>
        <dbReference type="EMBL" id="QDS72982.1"/>
    </source>
</evidence>
<accession>A0A517LBI5</accession>
<dbReference type="AlphaFoldDB" id="A0A517LBI5"/>
<reference evidence="2 3" key="1">
    <citation type="submission" date="2019-07" db="EMBL/GenBank/DDBJ databases">
        <title>Finished genome of Venturia effusa.</title>
        <authorList>
            <person name="Young C.A."/>
            <person name="Cox M.P."/>
            <person name="Ganley A.R.D."/>
            <person name="David W.J."/>
        </authorList>
    </citation>
    <scope>NUCLEOTIDE SEQUENCE [LARGE SCALE GENOMIC DNA]</scope>
    <source>
        <strain evidence="3">albino</strain>
    </source>
</reference>
<feature type="region of interest" description="Disordered" evidence="1">
    <location>
        <begin position="1"/>
        <end position="22"/>
    </location>
</feature>
<dbReference type="Proteomes" id="UP000316270">
    <property type="component" value="Chromosome 8"/>
</dbReference>
<dbReference type="OrthoDB" id="3650630at2759"/>
<protein>
    <submittedName>
        <fullName evidence="2">Uncharacterized protein</fullName>
    </submittedName>
</protein>
<organism evidence="2 3">
    <name type="scientific">Venturia effusa</name>
    <dbReference type="NCBI Taxonomy" id="50376"/>
    <lineage>
        <taxon>Eukaryota</taxon>
        <taxon>Fungi</taxon>
        <taxon>Dikarya</taxon>
        <taxon>Ascomycota</taxon>
        <taxon>Pezizomycotina</taxon>
        <taxon>Dothideomycetes</taxon>
        <taxon>Pleosporomycetidae</taxon>
        <taxon>Venturiales</taxon>
        <taxon>Venturiaceae</taxon>
        <taxon>Venturia</taxon>
    </lineage>
</organism>
<evidence type="ECO:0000256" key="1">
    <source>
        <dbReference type="SAM" id="MobiDB-lite"/>
    </source>
</evidence>
<evidence type="ECO:0000313" key="3">
    <source>
        <dbReference type="Proteomes" id="UP000316270"/>
    </source>
</evidence>
<sequence length="914" mass="102085">MSQKRSADHLDTHSPRRTKVSRTGVRLGLRKTFEPKKLYTKHPESRVGENFHSVSYPLALIPYSSWFVLHHGNGGKQDHQYTCSKCNKKRSRITPHERKLFLVAERLSWHGFRGIVPAAEKALNEQQLWAVNFELGITNPAVEDPESLMVGGKNSQSNPFYPYRSEEEMETALALLRHTDRLSEVSFKIWLSTLDSMSMAANKTDNGPPALKMISTSASNSVTRKASIANFEDEAQTPPAPPNPIPFEPCTTKEQQWLEFIRPLVAFSHATVQKRDRYHKESSIEEEAVRRLMEMARDDVQIQQIMDGLGRADREAIKTFGGMCTSVLNGIHDAWAPRSNRPWTGADPPTAGIAATGCVSYASRSQESGKGESKGVVEAIAARAAGDQKFCTLMRKVAAGKASKTESAEFQKVYREVKLETAAVVKSTSQPTTPAGRAAIKEASLQQTPSSRAAEAVWPFAEHMEDPTPEKIMAKYNIFLQAIPPPVVHRICVVASLDTHAEALLAKAGNNSANTEEMKAFDELVNRCHMYWTNDRHALELELALPKGWEVHGMRNFSDGRGKYRVLSAVQRGGVQSSIIHYMLARARDVKILGRLFYHISSGHSTQLQNGIFLDVINCFERFYFSNHVVRLQETMAHLEISIKDALISDITFRYIPVLPEPVWSQALADVAKTRAMIKQLYHLGPIAQLYGETGLCWVDPENIVNPQDVIDVQNAEIPAADFEQMYPPIASVATPTTEPKLTPAEQATAARCAAEIVQAADASSSGSETRLDTPKKEYAGALKAAPLPTPSSSHDNKTKTIEIWDDEKSDPSQGLLDFLSDKTLKPATSFRTLKEFYSLLDRIERTSYVGSRYLEVYAEFLHRESCNECWLRGMGVEIEEDDMHVKEKEALEEEDDEVDQAEEDCGIRFDKAF</sequence>
<proteinExistence type="predicted"/>